<evidence type="ECO:0000313" key="8">
    <source>
        <dbReference type="Proteomes" id="UP000593765"/>
    </source>
</evidence>
<sequence>MKGVLLVLSAAFVGLAGSLSFAAEPKRPNVLVILTDDQRADTLSIAGSKHPLTPNIDRLAKEGVWFKNYFCTTSLCSPSRGSILTGLYAHTHGVTNNFTEYPDTLATFPRALQSAGYETGYIGKYHMGEDNDDKRPGFDHFVTHKGQGKYFDTEFRANGGERKVVPGYYTHVVTDMAIDFLKKPRGDKPFMLMIGHKAPHSFYFPEKKYEKAFDAVPFPYPKSAFMLDDKPEWFKLRLDTWHGIYGPLFDYRKKFPDRSPEAVKDFEAMQRAYLATILSVDDSVGKLYEHLKSAGQLDNTLILFMADNGILSGEHGMVDKRTAHEPSLRIPLVARLPGVVPTTQMKTIEEQVLTLDICPSILEMCGLHPDKGVQGRSFKKLVTAGDPDWRKSWYYEYNYEKQFPYTPNVRALRTDRYKYIRYPHGDGSPDKHMAELYDLKSDPEETKNLIADPQHAKLVEELRAELDRQIKQYSNGKPDVMPVDQGIGTALPDAKIR</sequence>
<gene>
    <name evidence="7" type="ORF">IPV69_11870</name>
</gene>
<dbReference type="Pfam" id="PF00884">
    <property type="entry name" value="Sulfatase"/>
    <property type="match status" value="1"/>
</dbReference>
<evidence type="ECO:0000313" key="7">
    <source>
        <dbReference type="EMBL" id="QOV92001.1"/>
    </source>
</evidence>
<dbReference type="InterPro" id="IPR000917">
    <property type="entry name" value="Sulfatase_N"/>
</dbReference>
<keyword evidence="2 5" id="KW-0732">Signal</keyword>
<dbReference type="InterPro" id="IPR024607">
    <property type="entry name" value="Sulfatase_CS"/>
</dbReference>
<dbReference type="Gene3D" id="3.40.720.10">
    <property type="entry name" value="Alkaline Phosphatase, subunit A"/>
    <property type="match status" value="1"/>
</dbReference>
<dbReference type="KEGG" id="hbs:IPV69_11870"/>
<dbReference type="PANTHER" id="PTHR43108:SF8">
    <property type="entry name" value="SD21168P"/>
    <property type="match status" value="1"/>
</dbReference>
<feature type="chain" id="PRO_5034357975" evidence="5">
    <location>
        <begin position="23"/>
        <end position="497"/>
    </location>
</feature>
<dbReference type="PROSITE" id="PS00523">
    <property type="entry name" value="SULFATASE_1"/>
    <property type="match status" value="1"/>
</dbReference>
<evidence type="ECO:0000256" key="1">
    <source>
        <dbReference type="ARBA" id="ARBA00008779"/>
    </source>
</evidence>
<keyword evidence="3" id="KW-0378">Hydrolase</keyword>
<dbReference type="EMBL" id="CP063458">
    <property type="protein sequence ID" value="QOV92001.1"/>
    <property type="molecule type" value="Genomic_DNA"/>
</dbReference>
<evidence type="ECO:0000256" key="4">
    <source>
        <dbReference type="ARBA" id="ARBA00023180"/>
    </source>
</evidence>
<name>A0A7M2X4M2_9BACT</name>
<dbReference type="SUPFAM" id="SSF53649">
    <property type="entry name" value="Alkaline phosphatase-like"/>
    <property type="match status" value="1"/>
</dbReference>
<evidence type="ECO:0000256" key="5">
    <source>
        <dbReference type="SAM" id="SignalP"/>
    </source>
</evidence>
<keyword evidence="4" id="KW-0325">Glycoprotein</keyword>
<organism evidence="7 8">
    <name type="scientific">Humisphaera borealis</name>
    <dbReference type="NCBI Taxonomy" id="2807512"/>
    <lineage>
        <taxon>Bacteria</taxon>
        <taxon>Pseudomonadati</taxon>
        <taxon>Planctomycetota</taxon>
        <taxon>Phycisphaerae</taxon>
        <taxon>Tepidisphaerales</taxon>
        <taxon>Tepidisphaeraceae</taxon>
        <taxon>Humisphaera</taxon>
    </lineage>
</organism>
<dbReference type="AlphaFoldDB" id="A0A7M2X4M2"/>
<dbReference type="Proteomes" id="UP000593765">
    <property type="component" value="Chromosome"/>
</dbReference>
<feature type="signal peptide" evidence="5">
    <location>
        <begin position="1"/>
        <end position="22"/>
    </location>
</feature>
<dbReference type="GO" id="GO:0016787">
    <property type="term" value="F:hydrolase activity"/>
    <property type="evidence" value="ECO:0007669"/>
    <property type="project" value="UniProtKB-KW"/>
</dbReference>
<evidence type="ECO:0000259" key="6">
    <source>
        <dbReference type="Pfam" id="PF00884"/>
    </source>
</evidence>
<dbReference type="PROSITE" id="PS00149">
    <property type="entry name" value="SULFATASE_2"/>
    <property type="match status" value="1"/>
</dbReference>
<protein>
    <submittedName>
        <fullName evidence="7">Sulfatase</fullName>
    </submittedName>
</protein>
<evidence type="ECO:0000256" key="2">
    <source>
        <dbReference type="ARBA" id="ARBA00022729"/>
    </source>
</evidence>
<dbReference type="InterPro" id="IPR017850">
    <property type="entry name" value="Alkaline_phosphatase_core_sf"/>
</dbReference>
<dbReference type="RefSeq" id="WP_206295326.1">
    <property type="nucleotide sequence ID" value="NZ_CP063458.1"/>
</dbReference>
<reference evidence="7 8" key="1">
    <citation type="submission" date="2020-10" db="EMBL/GenBank/DDBJ databases">
        <title>Wide distribution of Phycisphaera-like planctomycetes from WD2101 soil group in peatlands and genome analysis of the first cultivated representative.</title>
        <authorList>
            <person name="Dedysh S.N."/>
            <person name="Beletsky A.V."/>
            <person name="Ivanova A."/>
            <person name="Kulichevskaya I.S."/>
            <person name="Suzina N.E."/>
            <person name="Philippov D.A."/>
            <person name="Rakitin A.L."/>
            <person name="Mardanov A.V."/>
            <person name="Ravin N.V."/>
        </authorList>
    </citation>
    <scope>NUCLEOTIDE SEQUENCE [LARGE SCALE GENOMIC DNA]</scope>
    <source>
        <strain evidence="7 8">M1803</strain>
    </source>
</reference>
<keyword evidence="8" id="KW-1185">Reference proteome</keyword>
<feature type="domain" description="Sulfatase N-terminal" evidence="6">
    <location>
        <begin position="28"/>
        <end position="366"/>
    </location>
</feature>
<dbReference type="PANTHER" id="PTHR43108">
    <property type="entry name" value="N-ACETYLGLUCOSAMINE-6-SULFATASE FAMILY MEMBER"/>
    <property type="match status" value="1"/>
</dbReference>
<accession>A0A7M2X4M2</accession>
<proteinExistence type="inferred from homology"/>
<evidence type="ECO:0000256" key="3">
    <source>
        <dbReference type="ARBA" id="ARBA00022801"/>
    </source>
</evidence>
<dbReference type="CDD" id="cd16031">
    <property type="entry name" value="G6S_like"/>
    <property type="match status" value="1"/>
</dbReference>
<comment type="similarity">
    <text evidence="1">Belongs to the sulfatase family.</text>
</comment>